<organism evidence="2 3">
    <name type="scientific">Epichloe festucae (strain Fl1)</name>
    <dbReference type="NCBI Taxonomy" id="877507"/>
    <lineage>
        <taxon>Eukaryota</taxon>
        <taxon>Fungi</taxon>
        <taxon>Dikarya</taxon>
        <taxon>Ascomycota</taxon>
        <taxon>Pezizomycotina</taxon>
        <taxon>Sordariomycetes</taxon>
        <taxon>Hypocreomycetidae</taxon>
        <taxon>Hypocreales</taxon>
        <taxon>Clavicipitaceae</taxon>
        <taxon>Epichloe</taxon>
    </lineage>
</organism>
<name>A0A7U3Q1S4_EPIFF</name>
<dbReference type="EMBL" id="CP031390">
    <property type="protein sequence ID" value="QPH17728.1"/>
    <property type="molecule type" value="Genomic_DNA"/>
</dbReference>
<dbReference type="AlphaFoldDB" id="A0A7U3Q1S4"/>
<feature type="compositionally biased region" description="Low complexity" evidence="1">
    <location>
        <begin position="324"/>
        <end position="339"/>
    </location>
</feature>
<feature type="compositionally biased region" description="Polar residues" evidence="1">
    <location>
        <begin position="624"/>
        <end position="635"/>
    </location>
</feature>
<feature type="region of interest" description="Disordered" evidence="1">
    <location>
        <begin position="243"/>
        <end position="312"/>
    </location>
</feature>
<proteinExistence type="predicted"/>
<feature type="compositionally biased region" description="Low complexity" evidence="1">
    <location>
        <begin position="351"/>
        <end position="389"/>
    </location>
</feature>
<feature type="region of interest" description="Disordered" evidence="1">
    <location>
        <begin position="405"/>
        <end position="432"/>
    </location>
</feature>
<feature type="region of interest" description="Disordered" evidence="1">
    <location>
        <begin position="533"/>
        <end position="573"/>
    </location>
</feature>
<sequence>MEHELLSLSITYTFVNMRIAFLGSLLFSVTARCQRDTAGTPTGCVEDCNRSLAEHGLLTSGMESVCATPQLQRAHFQCLVNLCSAKSYGRAVVYSISICSATGANIIPLHPIEVRQPRSHKRGQLEEDTSDSITARGQDFDLARNLAMALTCNTGEDGLVTVSLGAFEPRATTSILKNEDMTRHSPSTPIPSHEPATQPLNGAMLMGGSQDGSMSTSTDCESSAGSQETACSTTTQSTTFSTLKQTTTPCHSDETRFSYMPTSTIPSSVYGGASMTRQASSSERTWMSENRTLTEGPRSGQTSSCQGSSSMTSGYSASTSYADAMATTRTSRQSVSQTSECSKSTAESGRSSTPTSSMHGSSSSSSITQTKSTSEAFRPAATSGSACSSASRYPAVSSVQTTTSTSSSSWLSSSSAPCTDRSSSSSSSLTTTSTESCSSLIRESASSARFYSGSSSFSQTSSSYTTSITLSITSSFTHVTRPTSSSDTNAGPAAYTFATSSLPPSYVPPLEEYDYGNPPPAYDFTGSRGNVYAVSSSPAGSSTVTSSSHGTPSSTGQSQTTDGPALYGTTGSATTTQMTGVASLQDVSGTPEESAEHREAVKVTLISSVEGEFRTTVVTIQQAEAASTEAPSQLALNDPPEEEIKDTGSSLTAPVVGVANASAESRDGLSFRTETPMPAMLVAKGVNLGPSGPGMIRTGFVVFLVYWAV</sequence>
<feature type="compositionally biased region" description="Polar residues" evidence="1">
    <location>
        <begin position="340"/>
        <end position="350"/>
    </location>
</feature>
<evidence type="ECO:0008006" key="4">
    <source>
        <dbReference type="Google" id="ProtNLM"/>
    </source>
</evidence>
<evidence type="ECO:0000313" key="2">
    <source>
        <dbReference type="EMBL" id="QPH17728.1"/>
    </source>
</evidence>
<feature type="compositionally biased region" description="Polar residues" evidence="1">
    <location>
        <begin position="275"/>
        <end position="293"/>
    </location>
</feature>
<dbReference type="OrthoDB" id="5421216at2759"/>
<keyword evidence="3" id="KW-1185">Reference proteome</keyword>
<protein>
    <recommendedName>
        <fullName evidence="4">Extracellular membrane protein CFEM domain-containing protein</fullName>
    </recommendedName>
</protein>
<dbReference type="Proteomes" id="UP000594364">
    <property type="component" value="Chromosome 6"/>
</dbReference>
<reference evidence="2 3" key="1">
    <citation type="journal article" date="2018" name="PLoS Genet.">
        <title>Repeat elements organise 3D genome structure and mediate transcription in the filamentous fungus Epichloe festucae.</title>
        <authorList>
            <person name="Winter D.J."/>
            <person name="Ganley A.R.D."/>
            <person name="Young C.A."/>
            <person name="Liachko I."/>
            <person name="Schardl C.L."/>
            <person name="Dupont P.Y."/>
            <person name="Berry D."/>
            <person name="Ram A."/>
            <person name="Scott B."/>
            <person name="Cox M.P."/>
        </authorList>
    </citation>
    <scope>NUCLEOTIDE SEQUENCE [LARGE SCALE GENOMIC DNA]</scope>
    <source>
        <strain evidence="2 3">Fl1</strain>
    </source>
</reference>
<evidence type="ECO:0000256" key="1">
    <source>
        <dbReference type="SAM" id="MobiDB-lite"/>
    </source>
</evidence>
<feature type="compositionally biased region" description="Low complexity" evidence="1">
    <location>
        <begin position="533"/>
        <end position="561"/>
    </location>
</feature>
<accession>A0A7U3Q1S4</accession>
<evidence type="ECO:0000313" key="3">
    <source>
        <dbReference type="Proteomes" id="UP000594364"/>
    </source>
</evidence>
<feature type="compositionally biased region" description="Low complexity" evidence="1">
    <location>
        <begin position="299"/>
        <end position="312"/>
    </location>
</feature>
<feature type="region of interest" description="Disordered" evidence="1">
    <location>
        <begin position="624"/>
        <end position="649"/>
    </location>
</feature>
<gene>
    <name evidence="2" type="ORF">C2857_002616</name>
</gene>
<feature type="region of interest" description="Disordered" evidence="1">
    <location>
        <begin position="324"/>
        <end position="389"/>
    </location>
</feature>